<sequence length="175" mass="19942">MRWLACLLCVLLVSTVASAGWQDELRKPQLVGEGDFRYFGFRIYSARLWTDAASTPAMLDGASPFALELTYHRDISRDRFVSTSVDEMRRIFGKQIGPAQLERWQTLMQQAFIDVKAGEQLIGLYLPGKGCRFYSAQRELADIADPAFARAFFAIWLDEKTRDPALRRRLLGEGK</sequence>
<evidence type="ECO:0000256" key="1">
    <source>
        <dbReference type="SAM" id="SignalP"/>
    </source>
</evidence>
<dbReference type="AlphaFoldDB" id="A0A1W1XQM2"/>
<dbReference type="InterPro" id="IPR016087">
    <property type="entry name" value="Chalcone_isomerase"/>
</dbReference>
<keyword evidence="3" id="KW-0413">Isomerase</keyword>
<dbReference type="Pfam" id="PF16036">
    <property type="entry name" value="Chalcone_3"/>
    <property type="match status" value="1"/>
</dbReference>
<proteinExistence type="predicted"/>
<evidence type="ECO:0000259" key="2">
    <source>
        <dbReference type="Pfam" id="PF16036"/>
    </source>
</evidence>
<gene>
    <name evidence="3" type="ORF">SAMN02745857_02378</name>
</gene>
<keyword evidence="1" id="KW-0732">Signal</keyword>
<reference evidence="3 4" key="1">
    <citation type="submission" date="2017-04" db="EMBL/GenBank/DDBJ databases">
        <authorList>
            <person name="Afonso C.L."/>
            <person name="Miller P.J."/>
            <person name="Scott M.A."/>
            <person name="Spackman E."/>
            <person name="Goraichik I."/>
            <person name="Dimitrov K.M."/>
            <person name="Suarez D.L."/>
            <person name="Swayne D.E."/>
        </authorList>
    </citation>
    <scope>NUCLEOTIDE SEQUENCE [LARGE SCALE GENOMIC DNA]</scope>
    <source>
        <strain evidence="3 4">DSM 23236</strain>
    </source>
</reference>
<dbReference type="RefSeq" id="WP_084091026.1">
    <property type="nucleotide sequence ID" value="NZ_FWXD01000013.1"/>
</dbReference>
<dbReference type="GO" id="GO:0016853">
    <property type="term" value="F:isomerase activity"/>
    <property type="evidence" value="ECO:0007669"/>
    <property type="project" value="UniProtKB-KW"/>
</dbReference>
<feature type="domain" description="Chalcone isomerase" evidence="2">
    <location>
        <begin position="30"/>
        <end position="172"/>
    </location>
</feature>
<organism evidence="3 4">
    <name type="scientific">Andreprevotia lacus DSM 23236</name>
    <dbReference type="NCBI Taxonomy" id="1121001"/>
    <lineage>
        <taxon>Bacteria</taxon>
        <taxon>Pseudomonadati</taxon>
        <taxon>Pseudomonadota</taxon>
        <taxon>Betaproteobacteria</taxon>
        <taxon>Neisseriales</taxon>
        <taxon>Chitinibacteraceae</taxon>
        <taxon>Andreprevotia</taxon>
    </lineage>
</organism>
<protein>
    <submittedName>
        <fullName evidence="3">Chalcone isomerase-like</fullName>
    </submittedName>
</protein>
<accession>A0A1W1XQM2</accession>
<keyword evidence="4" id="KW-1185">Reference proteome</keyword>
<evidence type="ECO:0000313" key="4">
    <source>
        <dbReference type="Proteomes" id="UP000192761"/>
    </source>
</evidence>
<dbReference type="STRING" id="1121001.SAMN02745857_02378"/>
<dbReference type="Proteomes" id="UP000192761">
    <property type="component" value="Unassembled WGS sequence"/>
</dbReference>
<evidence type="ECO:0000313" key="3">
    <source>
        <dbReference type="EMBL" id="SMC26155.1"/>
    </source>
</evidence>
<name>A0A1W1XQM2_9NEIS</name>
<feature type="signal peptide" evidence="1">
    <location>
        <begin position="1"/>
        <end position="19"/>
    </location>
</feature>
<feature type="chain" id="PRO_5012980940" evidence="1">
    <location>
        <begin position="20"/>
        <end position="175"/>
    </location>
</feature>
<dbReference type="OrthoDB" id="8527419at2"/>
<dbReference type="EMBL" id="FWXD01000013">
    <property type="protein sequence ID" value="SMC26155.1"/>
    <property type="molecule type" value="Genomic_DNA"/>
</dbReference>